<sequence>MADEEPPKGLTGKLARAGFAATAGVLAVAVGLSDAPALAMAEPHAAHAISAGKPAAVSAAVDVVPVKATVVLTATLLTVCRNLIGPGSAVVGASLTR</sequence>
<dbReference type="Proteomes" id="UP000653674">
    <property type="component" value="Unassembled WGS sequence"/>
</dbReference>
<organism evidence="1 2">
    <name type="scientific">Planosporangium flavigriseum</name>
    <dbReference type="NCBI Taxonomy" id="373681"/>
    <lineage>
        <taxon>Bacteria</taxon>
        <taxon>Bacillati</taxon>
        <taxon>Actinomycetota</taxon>
        <taxon>Actinomycetes</taxon>
        <taxon>Micromonosporales</taxon>
        <taxon>Micromonosporaceae</taxon>
        <taxon>Planosporangium</taxon>
    </lineage>
</organism>
<evidence type="ECO:0000313" key="1">
    <source>
        <dbReference type="EMBL" id="GIG76850.1"/>
    </source>
</evidence>
<dbReference type="RefSeq" id="WP_168080210.1">
    <property type="nucleotide sequence ID" value="NZ_BAAAQJ010000019.1"/>
</dbReference>
<accession>A0A8J3LU74</accession>
<gene>
    <name evidence="1" type="ORF">Pfl04_52540</name>
</gene>
<reference evidence="1" key="1">
    <citation type="submission" date="2021-01" db="EMBL/GenBank/DDBJ databases">
        <title>Whole genome shotgun sequence of Planosporangium flavigriseum NBRC 105377.</title>
        <authorList>
            <person name="Komaki H."/>
            <person name="Tamura T."/>
        </authorList>
    </citation>
    <scope>NUCLEOTIDE SEQUENCE</scope>
    <source>
        <strain evidence="1">NBRC 105377</strain>
    </source>
</reference>
<keyword evidence="2" id="KW-1185">Reference proteome</keyword>
<proteinExistence type="predicted"/>
<protein>
    <submittedName>
        <fullName evidence="1">Uncharacterized protein</fullName>
    </submittedName>
</protein>
<dbReference type="AlphaFoldDB" id="A0A8J3LU74"/>
<comment type="caution">
    <text evidence="1">The sequence shown here is derived from an EMBL/GenBank/DDBJ whole genome shotgun (WGS) entry which is preliminary data.</text>
</comment>
<evidence type="ECO:0000313" key="2">
    <source>
        <dbReference type="Proteomes" id="UP000653674"/>
    </source>
</evidence>
<name>A0A8J3LU74_9ACTN</name>
<dbReference type="EMBL" id="BONU01000095">
    <property type="protein sequence ID" value="GIG76850.1"/>
    <property type="molecule type" value="Genomic_DNA"/>
</dbReference>